<keyword evidence="4" id="KW-1185">Reference proteome</keyword>
<evidence type="ECO:0000256" key="1">
    <source>
        <dbReference type="SAM" id="Coils"/>
    </source>
</evidence>
<feature type="domain" description="AntA/AntB antirepressor" evidence="2">
    <location>
        <begin position="24"/>
        <end position="89"/>
    </location>
</feature>
<dbReference type="PANTHER" id="PTHR36180:SF1">
    <property type="entry name" value="ANTA_ANTB ANTIREPRESSOR DOMAIN-CONTAINING PROTEIN"/>
    <property type="match status" value="1"/>
</dbReference>
<evidence type="ECO:0000313" key="4">
    <source>
        <dbReference type="Proteomes" id="UP000233440"/>
    </source>
</evidence>
<keyword evidence="1" id="KW-0175">Coiled coil</keyword>
<dbReference type="Pfam" id="PF08346">
    <property type="entry name" value="AntA"/>
    <property type="match status" value="1"/>
</dbReference>
<name>A0A2N3LNG3_9BACI</name>
<evidence type="ECO:0000259" key="2">
    <source>
        <dbReference type="Pfam" id="PF08346"/>
    </source>
</evidence>
<gene>
    <name evidence="3" type="ORF">CWO92_07060</name>
</gene>
<evidence type="ECO:0000313" key="3">
    <source>
        <dbReference type="EMBL" id="PKR86125.1"/>
    </source>
</evidence>
<organism evidence="3 4">
    <name type="scientific">Heyndrickxia camelliae</name>
    <dbReference type="NCBI Taxonomy" id="1707093"/>
    <lineage>
        <taxon>Bacteria</taxon>
        <taxon>Bacillati</taxon>
        <taxon>Bacillota</taxon>
        <taxon>Bacilli</taxon>
        <taxon>Bacillales</taxon>
        <taxon>Bacillaceae</taxon>
        <taxon>Heyndrickxia</taxon>
    </lineage>
</organism>
<dbReference type="PANTHER" id="PTHR36180">
    <property type="entry name" value="DNA-BINDING PROTEIN-RELATED-RELATED"/>
    <property type="match status" value="1"/>
</dbReference>
<dbReference type="EMBL" id="PIQO01000003">
    <property type="protein sequence ID" value="PKR86125.1"/>
    <property type="molecule type" value="Genomic_DNA"/>
</dbReference>
<dbReference type="AlphaFoldDB" id="A0A2N3LNG3"/>
<sequence length="247" mass="29090">MSQLKVIANDMLPVYENENGDKVINARELHSKLMVSTRFNDWISRHIDNYGFIENEDFYSFLSKTNGRPSEEFLFTLDAGKEIAMVQRNEIGRAMRKYFIEVEKQFMQQKPKSQLEILQASINQLVEQERKMQVLEHKQMLIEKENQVLKTRVDNLDQVNIEGNPRQQFNSMIRLYAHRNGGQYSKAWKDFVQAFNTAFQTNFELKRQNYINKVGKDVSRPQYLDETGQLDDAIRVADKLLNQKKKA</sequence>
<accession>A0A2N3LNG3</accession>
<reference evidence="3 4" key="1">
    <citation type="submission" date="2017-11" db="EMBL/GenBank/DDBJ databases">
        <title>Bacillus camelliae sp. nov., isolated from pu'er tea.</title>
        <authorList>
            <person name="Niu L."/>
        </authorList>
    </citation>
    <scope>NUCLEOTIDE SEQUENCE [LARGE SCALE GENOMIC DNA]</scope>
    <source>
        <strain evidence="3 4">7578-1</strain>
    </source>
</reference>
<feature type="coiled-coil region" evidence="1">
    <location>
        <begin position="118"/>
        <end position="145"/>
    </location>
</feature>
<dbReference type="Proteomes" id="UP000233440">
    <property type="component" value="Unassembled WGS sequence"/>
</dbReference>
<dbReference type="OrthoDB" id="9812611at2"/>
<proteinExistence type="predicted"/>
<dbReference type="RefSeq" id="WP_101353494.1">
    <property type="nucleotide sequence ID" value="NZ_PIQO01000003.1"/>
</dbReference>
<comment type="caution">
    <text evidence="3">The sequence shown here is derived from an EMBL/GenBank/DDBJ whole genome shotgun (WGS) entry which is preliminary data.</text>
</comment>
<dbReference type="InterPro" id="IPR013557">
    <property type="entry name" value="AntA/B_antirep"/>
</dbReference>
<protein>
    <recommendedName>
        <fullName evidence="2">AntA/AntB antirepressor domain-containing protein</fullName>
    </recommendedName>
</protein>